<name>A0A9P9AQF4_9HYPO</name>
<proteinExistence type="predicted"/>
<gene>
    <name evidence="2" type="ORF">B0T10DRAFT_484729</name>
</gene>
<evidence type="ECO:0000256" key="1">
    <source>
        <dbReference type="SAM" id="Phobius"/>
    </source>
</evidence>
<reference evidence="2 3" key="1">
    <citation type="journal article" date="2021" name="Nat. Commun.">
        <title>Genetic determinants of endophytism in the Arabidopsis root mycobiome.</title>
        <authorList>
            <person name="Mesny F."/>
            <person name="Miyauchi S."/>
            <person name="Thiergart T."/>
            <person name="Pickel B."/>
            <person name="Atanasova L."/>
            <person name="Karlsson M."/>
            <person name="Huettel B."/>
            <person name="Barry K.W."/>
            <person name="Haridas S."/>
            <person name="Chen C."/>
            <person name="Bauer D."/>
            <person name="Andreopoulos W."/>
            <person name="Pangilinan J."/>
            <person name="LaButti K."/>
            <person name="Riley R."/>
            <person name="Lipzen A."/>
            <person name="Clum A."/>
            <person name="Drula E."/>
            <person name="Henrissat B."/>
            <person name="Kohler A."/>
            <person name="Grigoriev I.V."/>
            <person name="Martin F.M."/>
            <person name="Hacquard S."/>
        </authorList>
    </citation>
    <scope>NUCLEOTIDE SEQUENCE [LARGE SCALE GENOMIC DNA]</scope>
    <source>
        <strain evidence="2 3">MPI-CAGE-CH-0241</strain>
    </source>
</reference>
<dbReference type="AlphaFoldDB" id="A0A9P9AQF4"/>
<accession>A0A9P9AQF4</accession>
<organism evidence="2 3">
    <name type="scientific">Thelonectria olida</name>
    <dbReference type="NCBI Taxonomy" id="1576542"/>
    <lineage>
        <taxon>Eukaryota</taxon>
        <taxon>Fungi</taxon>
        <taxon>Dikarya</taxon>
        <taxon>Ascomycota</taxon>
        <taxon>Pezizomycotina</taxon>
        <taxon>Sordariomycetes</taxon>
        <taxon>Hypocreomycetidae</taxon>
        <taxon>Hypocreales</taxon>
        <taxon>Nectriaceae</taxon>
        <taxon>Thelonectria</taxon>
    </lineage>
</organism>
<protein>
    <submittedName>
        <fullName evidence="2">Uncharacterized protein</fullName>
    </submittedName>
</protein>
<evidence type="ECO:0000313" key="2">
    <source>
        <dbReference type="EMBL" id="KAH6891219.1"/>
    </source>
</evidence>
<keyword evidence="1" id="KW-0472">Membrane</keyword>
<comment type="caution">
    <text evidence="2">The sequence shown here is derived from an EMBL/GenBank/DDBJ whole genome shotgun (WGS) entry which is preliminary data.</text>
</comment>
<keyword evidence="1" id="KW-0812">Transmembrane</keyword>
<keyword evidence="1" id="KW-1133">Transmembrane helix</keyword>
<dbReference type="Proteomes" id="UP000777438">
    <property type="component" value="Unassembled WGS sequence"/>
</dbReference>
<feature type="transmembrane region" description="Helical" evidence="1">
    <location>
        <begin position="20"/>
        <end position="45"/>
    </location>
</feature>
<keyword evidence="3" id="KW-1185">Reference proteome</keyword>
<sequence>MDDPRNDRNLYASSCQLVCLTFRTFCYCFWVLLSFFVSLCVYLLASLTIPSHDSEHGLASILQDPLTLATVPMTSQGVDFSGLPIFFPGPSSESSSSSSLGRMNQSADTPLHNPTNHAFLGLPLNRRNGSRVNSRRWAFGRRQGSLDCVPMRLEVEAQLRVA</sequence>
<dbReference type="EMBL" id="JAGPYM010000008">
    <property type="protein sequence ID" value="KAH6891219.1"/>
    <property type="molecule type" value="Genomic_DNA"/>
</dbReference>
<evidence type="ECO:0000313" key="3">
    <source>
        <dbReference type="Proteomes" id="UP000777438"/>
    </source>
</evidence>